<sequence>MARTFTITLSDDLAQALTVQAERLNKSPEEIMLQVLSQQLTISSQFNPGQQVETDPLLRLIGSLDIDVPDLAENHDYYIGQALYQGLKVHE</sequence>
<dbReference type="AlphaFoldDB" id="A0A841V285"/>
<organism evidence="1 2">
    <name type="scientific">Microcystis aeruginosa BLCC-F158</name>
    <dbReference type="NCBI Taxonomy" id="2755316"/>
    <lineage>
        <taxon>Bacteria</taxon>
        <taxon>Bacillati</taxon>
        <taxon>Cyanobacteriota</taxon>
        <taxon>Cyanophyceae</taxon>
        <taxon>Oscillatoriophycideae</taxon>
        <taxon>Chroococcales</taxon>
        <taxon>Microcystaceae</taxon>
        <taxon>Microcystis</taxon>
    </lineage>
</organism>
<evidence type="ECO:0000313" key="2">
    <source>
        <dbReference type="Proteomes" id="UP000525432"/>
    </source>
</evidence>
<name>A0A841V285_MICAE</name>
<accession>A0A841V285</accession>
<comment type="caution">
    <text evidence="1">The sequence shown here is derived from an EMBL/GenBank/DDBJ whole genome shotgun (WGS) entry which is preliminary data.</text>
</comment>
<reference evidence="1 2" key="1">
    <citation type="submission" date="2020-07" db="EMBL/GenBank/DDBJ databases">
        <title>Genomes of two Microcystis aeruginosa (Cyanobacteria) strains from Florida (USA) with disparate toxicogenic potential.</title>
        <authorList>
            <person name="Lefler F.W."/>
            <person name="Barbosa M."/>
            <person name="Berthold D.E."/>
            <person name="Laughinghouse H.D. IV."/>
        </authorList>
    </citation>
    <scope>NUCLEOTIDE SEQUENCE [LARGE SCALE GENOMIC DNA]</scope>
    <source>
        <strain evidence="1 2">BLCCF158</strain>
    </source>
</reference>
<gene>
    <name evidence="1" type="ORF">H0901_20670</name>
</gene>
<dbReference type="Proteomes" id="UP000525432">
    <property type="component" value="Unassembled WGS sequence"/>
</dbReference>
<dbReference type="EMBL" id="JACEGC010000152">
    <property type="protein sequence ID" value="MBC1197593.1"/>
    <property type="molecule type" value="Genomic_DNA"/>
</dbReference>
<evidence type="ECO:0000313" key="1">
    <source>
        <dbReference type="EMBL" id="MBC1197593.1"/>
    </source>
</evidence>
<protein>
    <recommendedName>
        <fullName evidence="3">Ribbon-helix-helix protein CopG domain-containing protein</fullName>
    </recommendedName>
</protein>
<proteinExistence type="predicted"/>
<evidence type="ECO:0008006" key="3">
    <source>
        <dbReference type="Google" id="ProtNLM"/>
    </source>
</evidence>